<keyword evidence="2" id="KW-0472">Membrane</keyword>
<dbReference type="Pfam" id="PF10260">
    <property type="entry name" value="SAYSvFN"/>
    <property type="match status" value="1"/>
</dbReference>
<evidence type="ECO:0000313" key="4">
    <source>
        <dbReference type="EMBL" id="JAA67714.1"/>
    </source>
</evidence>
<proteinExistence type="evidence at transcript level"/>
<feature type="domain" description="SAYSvFN" evidence="3">
    <location>
        <begin position="93"/>
        <end position="161"/>
    </location>
</feature>
<reference evidence="4" key="1">
    <citation type="submission" date="2012-12" db="EMBL/GenBank/DDBJ databases">
        <title>Identification and characterization of a phenylalanine ammonia-lyase gene family in Isatis indigotica Fort.</title>
        <authorList>
            <person name="Liu Q."/>
            <person name="Chen J."/>
            <person name="Zhou X."/>
            <person name="Di P."/>
            <person name="Xiao Y."/>
            <person name="Xuan H."/>
            <person name="Zhang L."/>
            <person name="Chen W."/>
        </authorList>
    </citation>
    <scope>NUCLEOTIDE SEQUENCE</scope>
    <source>
        <tissue evidence="4">Salivary gland</tissue>
    </source>
</reference>
<evidence type="ECO:0000256" key="2">
    <source>
        <dbReference type="SAM" id="Phobius"/>
    </source>
</evidence>
<sequence length="167" mass="18551">MEAELAKFRAQLKKKSAEEDTEKSPQPASKSLEDDTQSPEPPSPLPRRRIAPSVTVAEPMPSSSRIVVTDEPIVDETPSRWTRVDVAVFASKLVLWALLMALAVVVQFGAVFFVVSVFYVIFTNLRDRPRKRGELSAYSVFNPNVESIAGTVSAEDFEKQLQYGALH</sequence>
<feature type="transmembrane region" description="Helical" evidence="2">
    <location>
        <begin position="93"/>
        <end position="122"/>
    </location>
</feature>
<dbReference type="AlphaFoldDB" id="A0A0K8RB67"/>
<dbReference type="PANTHER" id="PTHR13527">
    <property type="entry name" value="SAYSVFN DOMAIN-CONTAINING PROTEIN 1"/>
    <property type="match status" value="1"/>
</dbReference>
<accession>A0A0K8RB67</accession>
<keyword evidence="2" id="KW-0812">Transmembrane</keyword>
<dbReference type="InterPro" id="IPR019387">
    <property type="entry name" value="SAYSvFN_dom"/>
</dbReference>
<protein>
    <recommendedName>
        <fullName evidence="3">SAYSvFN domain-containing protein</fullName>
    </recommendedName>
</protein>
<dbReference type="EMBL" id="GADI01006094">
    <property type="protein sequence ID" value="JAA67714.1"/>
    <property type="molecule type" value="mRNA"/>
</dbReference>
<evidence type="ECO:0000256" key="1">
    <source>
        <dbReference type="SAM" id="MobiDB-lite"/>
    </source>
</evidence>
<organism evidence="4">
    <name type="scientific">Ixodes ricinus</name>
    <name type="common">Common tick</name>
    <name type="synonym">Acarus ricinus</name>
    <dbReference type="NCBI Taxonomy" id="34613"/>
    <lineage>
        <taxon>Eukaryota</taxon>
        <taxon>Metazoa</taxon>
        <taxon>Ecdysozoa</taxon>
        <taxon>Arthropoda</taxon>
        <taxon>Chelicerata</taxon>
        <taxon>Arachnida</taxon>
        <taxon>Acari</taxon>
        <taxon>Parasitiformes</taxon>
        <taxon>Ixodida</taxon>
        <taxon>Ixodoidea</taxon>
        <taxon>Ixodidae</taxon>
        <taxon>Ixodinae</taxon>
        <taxon>Ixodes</taxon>
    </lineage>
</organism>
<dbReference type="PANTHER" id="PTHR13527:SF0">
    <property type="entry name" value="SAYSVFN DOMAIN-CONTAINING PROTEIN 1"/>
    <property type="match status" value="1"/>
</dbReference>
<feature type="region of interest" description="Disordered" evidence="1">
    <location>
        <begin position="1"/>
        <end position="49"/>
    </location>
</feature>
<keyword evidence="2" id="KW-1133">Transmembrane helix</keyword>
<name>A0A0K8RB67_IXORI</name>
<dbReference type="InterPro" id="IPR039159">
    <property type="entry name" value="SAYSD1"/>
</dbReference>
<evidence type="ECO:0000259" key="3">
    <source>
        <dbReference type="Pfam" id="PF10260"/>
    </source>
</evidence>